<dbReference type="EMBL" id="ACDY02000002">
    <property type="protein sequence ID" value="EEZ72438.1"/>
    <property type="molecule type" value="Genomic_DNA"/>
</dbReference>
<evidence type="ECO:0000256" key="1">
    <source>
        <dbReference type="ARBA" id="ARBA00004651"/>
    </source>
</evidence>
<keyword evidence="4 7" id="KW-0812">Transmembrane</keyword>
<dbReference type="CDD" id="cd17503">
    <property type="entry name" value="MFS_LmrB_MDR_like"/>
    <property type="match status" value="1"/>
</dbReference>
<feature type="transmembrane region" description="Helical" evidence="7">
    <location>
        <begin position="20"/>
        <end position="43"/>
    </location>
</feature>
<feature type="transmembrane region" description="Helical" evidence="7">
    <location>
        <begin position="207"/>
        <end position="224"/>
    </location>
</feature>
<dbReference type="InterPro" id="IPR036259">
    <property type="entry name" value="MFS_trans_sf"/>
</dbReference>
<feature type="transmembrane region" description="Helical" evidence="7">
    <location>
        <begin position="116"/>
        <end position="133"/>
    </location>
</feature>
<dbReference type="InterPro" id="IPR020846">
    <property type="entry name" value="MFS_dom"/>
</dbReference>
<reference evidence="9 10" key="1">
    <citation type="submission" date="2009-10" db="EMBL/GenBank/DDBJ databases">
        <authorList>
            <person name="Weinstock G."/>
            <person name="Sodergren E."/>
            <person name="Clifton S."/>
            <person name="Fulton L."/>
            <person name="Fulton B."/>
            <person name="Courtney L."/>
            <person name="Fronick C."/>
            <person name="Harrison M."/>
            <person name="Strong C."/>
            <person name="Farmer C."/>
            <person name="Delahaunty K."/>
            <person name="Markovic C."/>
            <person name="Hall O."/>
            <person name="Minx P."/>
            <person name="Tomlinson C."/>
            <person name="Mitreva M."/>
            <person name="Nelson J."/>
            <person name="Hou S."/>
            <person name="Wollam A."/>
            <person name="Pepin K.H."/>
            <person name="Johnson M."/>
            <person name="Bhonagiri V."/>
            <person name="Nash W.E."/>
            <person name="Warren W."/>
            <person name="Chinwalla A."/>
            <person name="Mardis E.R."/>
            <person name="Wilson R.K."/>
        </authorList>
    </citation>
    <scope>NUCLEOTIDE SEQUENCE [LARGE SCALE GENOMIC DNA]</scope>
    <source>
        <strain evidence="9 10">ATCC 14685</strain>
    </source>
</reference>
<evidence type="ECO:0000259" key="8">
    <source>
        <dbReference type="PROSITE" id="PS50850"/>
    </source>
</evidence>
<feature type="transmembrane region" description="Helical" evidence="7">
    <location>
        <begin position="438"/>
        <end position="457"/>
    </location>
</feature>
<comment type="caution">
    <text evidence="9">The sequence shown here is derived from an EMBL/GenBank/DDBJ whole genome shotgun (WGS) entry which is preliminary data.</text>
</comment>
<accession>D0W150</accession>
<protein>
    <submittedName>
        <fullName evidence="9">Transporter, major facilitator family protein</fullName>
    </submittedName>
</protein>
<feature type="transmembrane region" description="Helical" evidence="7">
    <location>
        <begin position="307"/>
        <end position="326"/>
    </location>
</feature>
<feature type="transmembrane region" description="Helical" evidence="7">
    <location>
        <begin position="409"/>
        <end position="432"/>
    </location>
</feature>
<gene>
    <name evidence="9" type="ORF">NEICINOT_03369</name>
</gene>
<feature type="transmembrane region" description="Helical" evidence="7">
    <location>
        <begin position="55"/>
        <end position="75"/>
    </location>
</feature>
<keyword evidence="5 7" id="KW-1133">Transmembrane helix</keyword>
<dbReference type="AlphaFoldDB" id="D0W150"/>
<dbReference type="SUPFAM" id="SSF103473">
    <property type="entry name" value="MFS general substrate transporter"/>
    <property type="match status" value="1"/>
</dbReference>
<dbReference type="GO" id="GO:0005886">
    <property type="term" value="C:plasma membrane"/>
    <property type="evidence" value="ECO:0007669"/>
    <property type="project" value="UniProtKB-SubCell"/>
</dbReference>
<dbReference type="Proteomes" id="UP000003294">
    <property type="component" value="Unassembled WGS sequence"/>
</dbReference>
<evidence type="ECO:0000256" key="4">
    <source>
        <dbReference type="ARBA" id="ARBA00022692"/>
    </source>
</evidence>
<feature type="transmembrane region" description="Helical" evidence="7">
    <location>
        <begin position="362"/>
        <end position="388"/>
    </location>
</feature>
<dbReference type="STRING" id="546262.NEICINOT_03369"/>
<dbReference type="PANTHER" id="PTHR42718">
    <property type="entry name" value="MAJOR FACILITATOR SUPERFAMILY MULTIDRUG TRANSPORTER MFSC"/>
    <property type="match status" value="1"/>
</dbReference>
<evidence type="ECO:0000313" key="10">
    <source>
        <dbReference type="Proteomes" id="UP000003294"/>
    </source>
</evidence>
<keyword evidence="2" id="KW-0813">Transport</keyword>
<feature type="transmembrane region" description="Helical" evidence="7">
    <location>
        <begin position="173"/>
        <end position="195"/>
    </location>
</feature>
<dbReference type="Gene3D" id="1.20.1720.10">
    <property type="entry name" value="Multidrug resistance protein D"/>
    <property type="match status" value="1"/>
</dbReference>
<dbReference type="eggNOG" id="COG2814">
    <property type="taxonomic scope" value="Bacteria"/>
</dbReference>
<name>D0W150_NEICI</name>
<dbReference type="PROSITE" id="PS50850">
    <property type="entry name" value="MFS"/>
    <property type="match status" value="1"/>
</dbReference>
<evidence type="ECO:0000256" key="2">
    <source>
        <dbReference type="ARBA" id="ARBA00022448"/>
    </source>
</evidence>
<evidence type="ECO:0000256" key="7">
    <source>
        <dbReference type="SAM" id="Phobius"/>
    </source>
</evidence>
<feature type="transmembrane region" description="Helical" evidence="7">
    <location>
        <begin position="338"/>
        <end position="356"/>
    </location>
</feature>
<dbReference type="PRINTS" id="PR01036">
    <property type="entry name" value="TCRTETB"/>
</dbReference>
<comment type="subcellular location">
    <subcellularLocation>
        <location evidence="1">Cell membrane</location>
        <topology evidence="1">Multi-pass membrane protein</topology>
    </subcellularLocation>
</comment>
<keyword evidence="6 7" id="KW-0472">Membrane</keyword>
<organism evidence="9 10">
    <name type="scientific">Neisseria cinerea ATCC 14685</name>
    <dbReference type="NCBI Taxonomy" id="546262"/>
    <lineage>
        <taxon>Bacteria</taxon>
        <taxon>Pseudomonadati</taxon>
        <taxon>Pseudomonadota</taxon>
        <taxon>Betaproteobacteria</taxon>
        <taxon>Neisseriales</taxon>
        <taxon>Neisseriaceae</taxon>
        <taxon>Neisseria</taxon>
    </lineage>
</organism>
<dbReference type="PANTHER" id="PTHR42718:SF46">
    <property type="entry name" value="BLR6921 PROTEIN"/>
    <property type="match status" value="1"/>
</dbReference>
<dbReference type="InterPro" id="IPR011701">
    <property type="entry name" value="MFS"/>
</dbReference>
<evidence type="ECO:0000256" key="3">
    <source>
        <dbReference type="ARBA" id="ARBA00022475"/>
    </source>
</evidence>
<dbReference type="GO" id="GO:0022857">
    <property type="term" value="F:transmembrane transporter activity"/>
    <property type="evidence" value="ECO:0007669"/>
    <property type="project" value="InterPro"/>
</dbReference>
<feature type="transmembrane region" description="Helical" evidence="7">
    <location>
        <begin position="230"/>
        <end position="247"/>
    </location>
</feature>
<dbReference type="Pfam" id="PF07690">
    <property type="entry name" value="MFS_1"/>
    <property type="match status" value="1"/>
</dbReference>
<proteinExistence type="predicted"/>
<sequence>MEYNRFMEKSTLPSHTTSAWLPFLLAIAIFMQMLDATILNTALPEIAADLNESPLNMQLAVISYTLTVALLIPLSGYLADKFGTKKVFFGSIALFMLGSALCAASDSLLGLAFSRIIQGIGGSMLVPIPRLTILRVYEKSKLLNAINYAVMPALIGPVLGPLAGGYLVEYASWHWIFLLNLPIGLLGFILGRNIMPDIKGSNTSLDFKGYLIFSAAACLLLLSAESLSHALPPYISLCLLGMGLLFAHRYLRHMKTAPHPIYSADLFLIRTFRLGLAGNLFSRIGISSIPFLMPLMFQIAFGFSASLSGWLVAPVALSSLLVKPLISTLMKRFGYRKVLLWNTKLLAAFIMLLALPDGHSPLWIWVLLSLAIGTCNSLQFSAMNTLTLADLRPQQTGSGNSLMAVNQQLAISMGVVSGALILKNWTFLMPAAANLHPAFRMTLLSIGGITLASSLVFKRLHVSDGANLTRGTRS</sequence>
<feature type="transmembrane region" description="Helical" evidence="7">
    <location>
        <begin position="87"/>
        <end position="110"/>
    </location>
</feature>
<feature type="transmembrane region" description="Helical" evidence="7">
    <location>
        <begin position="280"/>
        <end position="301"/>
    </location>
</feature>
<evidence type="ECO:0000313" key="9">
    <source>
        <dbReference type="EMBL" id="EEZ72438.1"/>
    </source>
</evidence>
<dbReference type="Gene3D" id="1.20.1250.20">
    <property type="entry name" value="MFS general substrate transporter like domains"/>
    <property type="match status" value="1"/>
</dbReference>
<feature type="domain" description="Major facilitator superfamily (MFS) profile" evidence="8">
    <location>
        <begin position="21"/>
        <end position="465"/>
    </location>
</feature>
<keyword evidence="3" id="KW-1003">Cell membrane</keyword>
<evidence type="ECO:0000256" key="5">
    <source>
        <dbReference type="ARBA" id="ARBA00022989"/>
    </source>
</evidence>
<evidence type="ECO:0000256" key="6">
    <source>
        <dbReference type="ARBA" id="ARBA00023136"/>
    </source>
</evidence>
<feature type="transmembrane region" description="Helical" evidence="7">
    <location>
        <begin position="145"/>
        <end position="167"/>
    </location>
</feature>